<keyword evidence="2" id="KW-1185">Reference proteome</keyword>
<proteinExistence type="predicted"/>
<reference evidence="1 2" key="1">
    <citation type="journal article" date="2021" name="Nat. Plants">
        <title>The Taxus genome provides insights into paclitaxel biosynthesis.</title>
        <authorList>
            <person name="Xiong X."/>
            <person name="Gou J."/>
            <person name="Liao Q."/>
            <person name="Li Y."/>
            <person name="Zhou Q."/>
            <person name="Bi G."/>
            <person name="Li C."/>
            <person name="Du R."/>
            <person name="Wang X."/>
            <person name="Sun T."/>
            <person name="Guo L."/>
            <person name="Liang H."/>
            <person name="Lu P."/>
            <person name="Wu Y."/>
            <person name="Zhang Z."/>
            <person name="Ro D.K."/>
            <person name="Shang Y."/>
            <person name="Huang S."/>
            <person name="Yan J."/>
        </authorList>
    </citation>
    <scope>NUCLEOTIDE SEQUENCE [LARGE SCALE GENOMIC DNA]</scope>
    <source>
        <strain evidence="1">Ta-2019</strain>
    </source>
</reference>
<organism evidence="1 2">
    <name type="scientific">Taxus chinensis</name>
    <name type="common">Chinese yew</name>
    <name type="synonym">Taxus wallichiana var. chinensis</name>
    <dbReference type="NCBI Taxonomy" id="29808"/>
    <lineage>
        <taxon>Eukaryota</taxon>
        <taxon>Viridiplantae</taxon>
        <taxon>Streptophyta</taxon>
        <taxon>Embryophyta</taxon>
        <taxon>Tracheophyta</taxon>
        <taxon>Spermatophyta</taxon>
        <taxon>Pinopsida</taxon>
        <taxon>Pinidae</taxon>
        <taxon>Conifers II</taxon>
        <taxon>Cupressales</taxon>
        <taxon>Taxaceae</taxon>
        <taxon>Taxus</taxon>
    </lineage>
</organism>
<protein>
    <submittedName>
        <fullName evidence="1">Uncharacterized protein</fullName>
    </submittedName>
</protein>
<dbReference type="EMBL" id="JAHRHJ020000001">
    <property type="protein sequence ID" value="KAH9332123.1"/>
    <property type="molecule type" value="Genomic_DNA"/>
</dbReference>
<sequence length="118" mass="13550">MTTINKEPKDKGWVHEPREEGEIMKHKLEGINPLIFHDDSMISNEGMLQEEREEKSDLQDGEERLKGEAQIVKGRMKNHMSCFGDDGIWHLHISLQGYVVPVDPLNCKEEEALDIVTP</sequence>
<evidence type="ECO:0000313" key="1">
    <source>
        <dbReference type="EMBL" id="KAH9332123.1"/>
    </source>
</evidence>
<dbReference type="Proteomes" id="UP000824469">
    <property type="component" value="Unassembled WGS sequence"/>
</dbReference>
<name>A0AA38GZB7_TAXCH</name>
<evidence type="ECO:0000313" key="2">
    <source>
        <dbReference type="Proteomes" id="UP000824469"/>
    </source>
</evidence>
<gene>
    <name evidence="1" type="ORF">KI387_043704</name>
</gene>
<comment type="caution">
    <text evidence="1">The sequence shown here is derived from an EMBL/GenBank/DDBJ whole genome shotgun (WGS) entry which is preliminary data.</text>
</comment>
<accession>A0AA38GZB7</accession>
<dbReference type="AlphaFoldDB" id="A0AA38GZB7"/>